<dbReference type="Pfam" id="PF00903">
    <property type="entry name" value="Glyoxalase"/>
    <property type="match status" value="1"/>
</dbReference>
<dbReference type="SUPFAM" id="SSF54593">
    <property type="entry name" value="Glyoxalase/Bleomycin resistance protein/Dihydroxybiphenyl dioxygenase"/>
    <property type="match status" value="1"/>
</dbReference>
<proteinExistence type="predicted"/>
<protein>
    <recommendedName>
        <fullName evidence="1">VOC domain-containing protein</fullName>
    </recommendedName>
</protein>
<dbReference type="AlphaFoldDB" id="A0AAV3US76"/>
<reference evidence="2 3" key="1">
    <citation type="journal article" date="2019" name="Int. J. Syst. Evol. Microbiol.">
        <title>The Global Catalogue of Microorganisms (GCM) 10K type strain sequencing project: providing services to taxonomists for standard genome sequencing and annotation.</title>
        <authorList>
            <consortium name="The Broad Institute Genomics Platform"/>
            <consortium name="The Broad Institute Genome Sequencing Center for Infectious Disease"/>
            <person name="Wu L."/>
            <person name="Ma J."/>
        </authorList>
    </citation>
    <scope>NUCLEOTIDE SEQUENCE [LARGE SCALE GENOMIC DNA]</scope>
    <source>
        <strain evidence="2 3">JCM 17504</strain>
    </source>
</reference>
<name>A0AAV3US76_9EURY</name>
<dbReference type="GeneID" id="68617414"/>
<evidence type="ECO:0000313" key="2">
    <source>
        <dbReference type="EMBL" id="GAA5066267.1"/>
    </source>
</evidence>
<organism evidence="2 3">
    <name type="scientific">Haladaptatus pallidirubidus</name>
    <dbReference type="NCBI Taxonomy" id="1008152"/>
    <lineage>
        <taxon>Archaea</taxon>
        <taxon>Methanobacteriati</taxon>
        <taxon>Methanobacteriota</taxon>
        <taxon>Stenosarchaea group</taxon>
        <taxon>Halobacteria</taxon>
        <taxon>Halobacteriales</taxon>
        <taxon>Haladaptataceae</taxon>
        <taxon>Haladaptatus</taxon>
    </lineage>
</organism>
<evidence type="ECO:0000313" key="3">
    <source>
        <dbReference type="Proteomes" id="UP001501729"/>
    </source>
</evidence>
<dbReference type="PROSITE" id="PS51819">
    <property type="entry name" value="VOC"/>
    <property type="match status" value="1"/>
</dbReference>
<dbReference type="Gene3D" id="3.10.180.10">
    <property type="entry name" value="2,3-Dihydroxybiphenyl 1,2-Dioxygenase, domain 1"/>
    <property type="match status" value="1"/>
</dbReference>
<feature type="domain" description="VOC" evidence="1">
    <location>
        <begin position="4"/>
        <end position="133"/>
    </location>
</feature>
<dbReference type="PANTHER" id="PTHR36503:SF1">
    <property type="entry name" value="BLR2520 PROTEIN"/>
    <property type="match status" value="1"/>
</dbReference>
<dbReference type="RefSeq" id="WP_227779246.1">
    <property type="nucleotide sequence ID" value="NZ_BAABKX010000030.1"/>
</dbReference>
<accession>A0AAV3US76</accession>
<evidence type="ECO:0000259" key="1">
    <source>
        <dbReference type="PROSITE" id="PS51819"/>
    </source>
</evidence>
<dbReference type="PANTHER" id="PTHR36503">
    <property type="entry name" value="BLR2520 PROTEIN"/>
    <property type="match status" value="1"/>
</dbReference>
<keyword evidence="3" id="KW-1185">Reference proteome</keyword>
<sequence length="139" mass="15464">MEPRINVITLGVSDLEQSLKFYRDGLGWSTEGIVGTEFEGGAVAFFPLNKGLQLALYPKQQIVEDANVDETPSSPAEFTIGHNVASKEDVDDVIETAEQAGAEITDPPRDREWGGYSGHFKDPDDHLWEVVWNPQFEIE</sequence>
<dbReference type="InterPro" id="IPR037523">
    <property type="entry name" value="VOC_core"/>
</dbReference>
<gene>
    <name evidence="2" type="ORF">GCM10025751_58010</name>
</gene>
<comment type="caution">
    <text evidence="2">The sequence shown here is derived from an EMBL/GenBank/DDBJ whole genome shotgun (WGS) entry which is preliminary data.</text>
</comment>
<dbReference type="InterPro" id="IPR029068">
    <property type="entry name" value="Glyas_Bleomycin-R_OHBP_Dase"/>
</dbReference>
<dbReference type="InterPro" id="IPR004360">
    <property type="entry name" value="Glyas_Fos-R_dOase_dom"/>
</dbReference>
<dbReference type="Proteomes" id="UP001501729">
    <property type="component" value="Unassembled WGS sequence"/>
</dbReference>
<dbReference type="EMBL" id="BAABKX010000030">
    <property type="protein sequence ID" value="GAA5066267.1"/>
    <property type="molecule type" value="Genomic_DNA"/>
</dbReference>